<sequence length="408" mass="45576">MAKLLLNTDRILILIVLLTDVIVVQGQTQEGNESNSVRNNFQMELTQKLFTNRSLVVPPYSYNADSSFNPINVSIDTFIFSISGLDLRHQQFTFVGLFVLRYTDPSLSWDTAVYPVDAIFVKPEDIWTPDLFVMNSVMPFDQLVKKQMMVVVYANGSVTWSPGDTITTTCYVDIQLFPFDSQTCTVIVSPWVYFEHQVNCTDTVLSLPEVQSAEWDITETSHRIKRSSGENGKSWHIVYTVKLRRKWLFYALNVLLPVLLVSGLNSVVFALPVQCGEKMSVSLTTFLTLAVFMTLIQDSLPSNSDTVCYLAVYLASQMVLSVAAVVVSAVTVACHHRQPKEENSTQNIRPMSSADATDSSATVADRSEVKPEAVDWQRLGVVIDRICFPVFTGLSVLSFLIYGIVTAL</sequence>
<keyword evidence="10" id="KW-1185">Reference proteome</keyword>
<dbReference type="PROSITE" id="PS00236">
    <property type="entry name" value="NEUROTR_ION_CHANNEL"/>
    <property type="match status" value="1"/>
</dbReference>
<dbReference type="EMBL" id="JACVVK020000089">
    <property type="protein sequence ID" value="KAK7493826.1"/>
    <property type="molecule type" value="Genomic_DNA"/>
</dbReference>
<dbReference type="FunFam" id="2.70.170.10:FF:000028">
    <property type="entry name" value="AcetylCholine Receptor"/>
    <property type="match status" value="1"/>
</dbReference>
<dbReference type="InterPro" id="IPR038050">
    <property type="entry name" value="Neuro_actylchol_rec"/>
</dbReference>
<dbReference type="Gene3D" id="2.70.170.10">
    <property type="entry name" value="Neurotransmitter-gated ion-channel ligand-binding domain"/>
    <property type="match status" value="1"/>
</dbReference>
<dbReference type="Proteomes" id="UP001519460">
    <property type="component" value="Unassembled WGS sequence"/>
</dbReference>
<gene>
    <name evidence="9" type="ORF">BaRGS_00014967</name>
</gene>
<comment type="similarity">
    <text evidence="5">Belongs to the ligand-gated ion channel (TC 1.A.9) family.</text>
</comment>
<evidence type="ECO:0000256" key="3">
    <source>
        <dbReference type="ARBA" id="ARBA00022989"/>
    </source>
</evidence>
<keyword evidence="5" id="KW-0407">Ion channel</keyword>
<dbReference type="InterPro" id="IPR018000">
    <property type="entry name" value="Neurotransmitter_ion_chnl_CS"/>
</dbReference>
<dbReference type="InterPro" id="IPR006029">
    <property type="entry name" value="Neurotrans-gated_channel_TM"/>
</dbReference>
<feature type="domain" description="Neurotransmitter-gated ion-channel ligand-binding" evidence="7">
    <location>
        <begin position="44"/>
        <end position="246"/>
    </location>
</feature>
<evidence type="ECO:0000256" key="4">
    <source>
        <dbReference type="ARBA" id="ARBA00023136"/>
    </source>
</evidence>
<feature type="domain" description="Neurotransmitter-gated ion-channel transmembrane" evidence="8">
    <location>
        <begin position="255"/>
        <end position="350"/>
    </location>
</feature>
<proteinExistence type="inferred from homology"/>
<evidence type="ECO:0000256" key="1">
    <source>
        <dbReference type="ARBA" id="ARBA00004141"/>
    </source>
</evidence>
<dbReference type="PRINTS" id="PR00252">
    <property type="entry name" value="NRIONCHANNEL"/>
</dbReference>
<dbReference type="AlphaFoldDB" id="A0ABD0L2S7"/>
<dbReference type="Pfam" id="PF02932">
    <property type="entry name" value="Neur_chan_memb"/>
    <property type="match status" value="1"/>
</dbReference>
<dbReference type="InterPro" id="IPR036719">
    <property type="entry name" value="Neuro-gated_channel_TM_sf"/>
</dbReference>
<evidence type="ECO:0000259" key="7">
    <source>
        <dbReference type="Pfam" id="PF02931"/>
    </source>
</evidence>
<dbReference type="Pfam" id="PF02931">
    <property type="entry name" value="Neur_chan_LBD"/>
    <property type="match status" value="1"/>
</dbReference>
<keyword evidence="5" id="KW-0406">Ion transport</keyword>
<feature type="chain" id="PRO_5044527297" evidence="5">
    <location>
        <begin position="27"/>
        <end position="408"/>
    </location>
</feature>
<dbReference type="CDD" id="cd19051">
    <property type="entry name" value="LGIC_TM_cation"/>
    <property type="match status" value="1"/>
</dbReference>
<keyword evidence="5" id="KW-0813">Transport</keyword>
<dbReference type="PANTHER" id="PTHR18945">
    <property type="entry name" value="NEUROTRANSMITTER GATED ION CHANNEL"/>
    <property type="match status" value="1"/>
</dbReference>
<evidence type="ECO:0000256" key="5">
    <source>
        <dbReference type="RuleBase" id="RU000687"/>
    </source>
</evidence>
<dbReference type="InterPro" id="IPR006201">
    <property type="entry name" value="Neur_channel"/>
</dbReference>
<dbReference type="InterPro" id="IPR036734">
    <property type="entry name" value="Neur_chan_lig-bd_sf"/>
</dbReference>
<dbReference type="GO" id="GO:0034220">
    <property type="term" value="P:monoatomic ion transmembrane transport"/>
    <property type="evidence" value="ECO:0007669"/>
    <property type="project" value="UniProtKB-KW"/>
</dbReference>
<feature type="transmembrane region" description="Helical" evidence="5">
    <location>
        <begin position="309"/>
        <end position="334"/>
    </location>
</feature>
<keyword evidence="5" id="KW-0732">Signal</keyword>
<comment type="subcellular location">
    <subcellularLocation>
        <location evidence="1">Membrane</location>
        <topology evidence="1">Multi-pass membrane protein</topology>
    </subcellularLocation>
</comment>
<keyword evidence="4 5" id="KW-0472">Membrane</keyword>
<organism evidence="9 10">
    <name type="scientific">Batillaria attramentaria</name>
    <dbReference type="NCBI Taxonomy" id="370345"/>
    <lineage>
        <taxon>Eukaryota</taxon>
        <taxon>Metazoa</taxon>
        <taxon>Spiralia</taxon>
        <taxon>Lophotrochozoa</taxon>
        <taxon>Mollusca</taxon>
        <taxon>Gastropoda</taxon>
        <taxon>Caenogastropoda</taxon>
        <taxon>Sorbeoconcha</taxon>
        <taxon>Cerithioidea</taxon>
        <taxon>Batillariidae</taxon>
        <taxon>Batillaria</taxon>
    </lineage>
</organism>
<feature type="region of interest" description="Disordered" evidence="6">
    <location>
        <begin position="338"/>
        <end position="366"/>
    </location>
</feature>
<evidence type="ECO:0000256" key="6">
    <source>
        <dbReference type="SAM" id="MobiDB-lite"/>
    </source>
</evidence>
<evidence type="ECO:0000259" key="8">
    <source>
        <dbReference type="Pfam" id="PF02932"/>
    </source>
</evidence>
<dbReference type="Gene3D" id="1.20.58.390">
    <property type="entry name" value="Neurotransmitter-gated ion-channel transmembrane domain"/>
    <property type="match status" value="1"/>
</dbReference>
<comment type="caution">
    <text evidence="9">The sequence shown here is derived from an EMBL/GenBank/DDBJ whole genome shotgun (WGS) entry which is preliminary data.</text>
</comment>
<evidence type="ECO:0000256" key="2">
    <source>
        <dbReference type="ARBA" id="ARBA00022692"/>
    </source>
</evidence>
<reference evidence="9 10" key="1">
    <citation type="journal article" date="2023" name="Sci. Data">
        <title>Genome assembly of the Korean intertidal mud-creeper Batillaria attramentaria.</title>
        <authorList>
            <person name="Patra A.K."/>
            <person name="Ho P.T."/>
            <person name="Jun S."/>
            <person name="Lee S.J."/>
            <person name="Kim Y."/>
            <person name="Won Y.J."/>
        </authorList>
    </citation>
    <scope>NUCLEOTIDE SEQUENCE [LARGE SCALE GENOMIC DNA]</scope>
    <source>
        <strain evidence="9">Wonlab-2016</strain>
    </source>
</reference>
<dbReference type="InterPro" id="IPR006202">
    <property type="entry name" value="Neur_chan_lig-bd"/>
</dbReference>
<dbReference type="SUPFAM" id="SSF90112">
    <property type="entry name" value="Neurotransmitter-gated ion-channel transmembrane pore"/>
    <property type="match status" value="1"/>
</dbReference>
<feature type="transmembrane region" description="Helical" evidence="5">
    <location>
        <begin position="280"/>
        <end position="297"/>
    </location>
</feature>
<name>A0ABD0L2S7_9CAEN</name>
<dbReference type="SUPFAM" id="SSF63712">
    <property type="entry name" value="Nicotinic receptor ligand binding domain-like"/>
    <property type="match status" value="1"/>
</dbReference>
<keyword evidence="2 5" id="KW-0812">Transmembrane</keyword>
<feature type="transmembrane region" description="Helical" evidence="5">
    <location>
        <begin position="247"/>
        <end position="273"/>
    </location>
</feature>
<feature type="signal peptide" evidence="5">
    <location>
        <begin position="1"/>
        <end position="26"/>
    </location>
</feature>
<protein>
    <submittedName>
        <fullName evidence="9">Uncharacterized protein</fullName>
    </submittedName>
</protein>
<evidence type="ECO:0000313" key="10">
    <source>
        <dbReference type="Proteomes" id="UP001519460"/>
    </source>
</evidence>
<evidence type="ECO:0000313" key="9">
    <source>
        <dbReference type="EMBL" id="KAK7493826.1"/>
    </source>
</evidence>
<dbReference type="GO" id="GO:0016020">
    <property type="term" value="C:membrane"/>
    <property type="evidence" value="ECO:0007669"/>
    <property type="project" value="UniProtKB-SubCell"/>
</dbReference>
<keyword evidence="3 5" id="KW-1133">Transmembrane helix</keyword>
<accession>A0ABD0L2S7</accession>
<dbReference type="CDD" id="cd18989">
    <property type="entry name" value="LGIC_ECD_cation"/>
    <property type="match status" value="1"/>
</dbReference>
<feature type="compositionally biased region" description="Low complexity" evidence="6">
    <location>
        <begin position="352"/>
        <end position="364"/>
    </location>
</feature>
<feature type="transmembrane region" description="Helical" evidence="5">
    <location>
        <begin position="386"/>
        <end position="405"/>
    </location>
</feature>